<dbReference type="InterPro" id="IPR026877">
    <property type="entry name" value="DXPR_C"/>
</dbReference>
<keyword evidence="7 9" id="KW-0414">Isoprene biosynthesis</keyword>
<dbReference type="InterPro" id="IPR013644">
    <property type="entry name" value="DXP_reductoisomerase_C"/>
</dbReference>
<dbReference type="AlphaFoldDB" id="A0A0D6JHP3"/>
<dbReference type="KEGG" id="fil:BN1229_v1_2975"/>
<dbReference type="GO" id="GO:0030145">
    <property type="term" value="F:manganese ion binding"/>
    <property type="evidence" value="ECO:0007669"/>
    <property type="project" value="TreeGrafter"/>
</dbReference>
<keyword evidence="15" id="KW-1185">Reference proteome</keyword>
<feature type="binding site" evidence="9">
    <location>
        <position position="237"/>
    </location>
    <ligand>
        <name>1-deoxy-D-xylulose 5-phosphate</name>
        <dbReference type="ChEBI" id="CHEBI:57792"/>
    </ligand>
</feature>
<dbReference type="OrthoDB" id="9806546at2"/>
<feature type="binding site" evidence="9">
    <location>
        <position position="172"/>
    </location>
    <ligand>
        <name>Mn(2+)</name>
        <dbReference type="ChEBI" id="CHEBI:29035"/>
    </ligand>
</feature>
<comment type="caution">
    <text evidence="9">Lacks conserved residue(s) required for the propagation of feature annotation.</text>
</comment>
<feature type="domain" description="1-deoxy-D-xylulose 5-phosphate reductoisomerase C-terminal" evidence="12">
    <location>
        <begin position="166"/>
        <end position="249"/>
    </location>
</feature>
<dbReference type="Pfam" id="PF13288">
    <property type="entry name" value="DXPR_C"/>
    <property type="match status" value="1"/>
</dbReference>
<feature type="binding site" evidence="9">
    <location>
        <position position="145"/>
    </location>
    <ligand>
        <name>1-deoxy-D-xylulose 5-phosphate</name>
        <dbReference type="ChEBI" id="CHEBI:57792"/>
    </ligand>
</feature>
<reference evidence="15" key="1">
    <citation type="submission" date="2015-02" db="EMBL/GenBank/DDBJ databases">
        <authorList>
            <person name="Chooi Y.-H."/>
        </authorList>
    </citation>
    <scope>NUCLEOTIDE SEQUENCE [LARGE SCALE GENOMIC DNA]</scope>
    <source>
        <strain evidence="15">strain Y</strain>
    </source>
</reference>
<protein>
    <recommendedName>
        <fullName evidence="9">1-deoxy-D-xylulose 5-phosphate reductoisomerase</fullName>
        <shortName evidence="9">DXP reductoisomerase</shortName>
        <ecNumber evidence="9">1.1.1.267</ecNumber>
    </recommendedName>
    <alternativeName>
        <fullName evidence="9">1-deoxyxylulose-5-phosphate reductoisomerase</fullName>
    </alternativeName>
    <alternativeName>
        <fullName evidence="9">2-C-methyl-D-erythritol 4-phosphate synthase</fullName>
    </alternativeName>
</protein>
<dbReference type="Gene3D" id="1.10.1740.10">
    <property type="match status" value="1"/>
</dbReference>
<feature type="binding site" evidence="9">
    <location>
        <position position="35"/>
    </location>
    <ligand>
        <name>NADPH</name>
        <dbReference type="ChEBI" id="CHEBI:57783"/>
    </ligand>
</feature>
<feature type="binding site" evidence="9">
    <location>
        <position position="144"/>
    </location>
    <ligand>
        <name>NADPH</name>
        <dbReference type="ChEBI" id="CHEBI:57783"/>
    </ligand>
</feature>
<feature type="domain" description="DXP reductoisomerase C-terminal" evidence="13">
    <location>
        <begin position="281"/>
        <end position="401"/>
    </location>
</feature>
<evidence type="ECO:0000259" key="13">
    <source>
        <dbReference type="Pfam" id="PF13288"/>
    </source>
</evidence>
<dbReference type="NCBIfam" id="TIGR00243">
    <property type="entry name" value="Dxr"/>
    <property type="match status" value="1"/>
</dbReference>
<organism evidence="14 15">
    <name type="scientific">Candidatus Filomicrobium marinum</name>
    <dbReference type="NCBI Taxonomy" id="1608628"/>
    <lineage>
        <taxon>Bacteria</taxon>
        <taxon>Pseudomonadati</taxon>
        <taxon>Pseudomonadota</taxon>
        <taxon>Alphaproteobacteria</taxon>
        <taxon>Hyphomicrobiales</taxon>
        <taxon>Hyphomicrobiaceae</taxon>
        <taxon>Filomicrobium</taxon>
    </lineage>
</organism>
<comment type="similarity">
    <text evidence="2 9">Belongs to the DXR family.</text>
</comment>
<dbReference type="Proteomes" id="UP000033187">
    <property type="component" value="Chromosome 1"/>
</dbReference>
<dbReference type="InterPro" id="IPR003821">
    <property type="entry name" value="DXP_reductoisomerase"/>
</dbReference>
<comment type="catalytic activity">
    <reaction evidence="8">
        <text>2-C-methyl-D-erythritol 4-phosphate + NADP(+) = 1-deoxy-D-xylulose 5-phosphate + NADPH + H(+)</text>
        <dbReference type="Rhea" id="RHEA:13717"/>
        <dbReference type="ChEBI" id="CHEBI:15378"/>
        <dbReference type="ChEBI" id="CHEBI:57783"/>
        <dbReference type="ChEBI" id="CHEBI:57792"/>
        <dbReference type="ChEBI" id="CHEBI:58262"/>
        <dbReference type="ChEBI" id="CHEBI:58349"/>
        <dbReference type="EC" id="1.1.1.267"/>
    </reaction>
    <physiologicalReaction direction="right-to-left" evidence="8">
        <dbReference type="Rhea" id="RHEA:13719"/>
    </physiologicalReaction>
</comment>
<evidence type="ECO:0000313" key="15">
    <source>
        <dbReference type="Proteomes" id="UP000033187"/>
    </source>
</evidence>
<proteinExistence type="inferred from homology"/>
<feature type="binding site" evidence="9">
    <location>
        <position position="238"/>
    </location>
    <ligand>
        <name>1-deoxy-D-xylulose 5-phosphate</name>
        <dbReference type="ChEBI" id="CHEBI:57792"/>
    </ligand>
</feature>
<feature type="binding site" evidence="9">
    <location>
        <position position="36"/>
    </location>
    <ligand>
        <name>NADPH</name>
        <dbReference type="ChEBI" id="CHEBI:57783"/>
    </ligand>
</feature>
<keyword evidence="6 9" id="KW-0464">Manganese</keyword>
<dbReference type="RefSeq" id="WP_046478774.1">
    <property type="nucleotide sequence ID" value="NZ_LN829118.1"/>
</dbReference>
<feature type="binding site" evidence="9">
    <location>
        <position position="232"/>
    </location>
    <ligand>
        <name>1-deoxy-D-xylulose 5-phosphate</name>
        <dbReference type="ChEBI" id="CHEBI:57792"/>
    </ligand>
</feature>
<dbReference type="KEGG" id="fiy:BN1229_v1_2942"/>
<keyword evidence="5 9" id="KW-0560">Oxidoreductase</keyword>
<evidence type="ECO:0000313" key="14">
    <source>
        <dbReference type="EMBL" id="CPR21192.1"/>
    </source>
</evidence>
<feature type="binding site" evidence="9">
    <location>
        <position position="171"/>
    </location>
    <ligand>
        <name>1-deoxy-D-xylulose 5-phosphate</name>
        <dbReference type="ChEBI" id="CHEBI:57792"/>
    </ligand>
</feature>
<dbReference type="Pfam" id="PF02670">
    <property type="entry name" value="DXP_reductoisom"/>
    <property type="match status" value="1"/>
</dbReference>
<dbReference type="Gene3D" id="3.40.50.720">
    <property type="entry name" value="NAD(P)-binding Rossmann-like Domain"/>
    <property type="match status" value="1"/>
</dbReference>
<gene>
    <name evidence="9 14" type="primary">dxr</name>
    <name evidence="14" type="ORF">YBN1229_v1_2942</name>
</gene>
<accession>A0A0D6JHP3</accession>
<evidence type="ECO:0000256" key="6">
    <source>
        <dbReference type="ARBA" id="ARBA00023211"/>
    </source>
</evidence>
<dbReference type="EMBL" id="LN829119">
    <property type="protein sequence ID" value="CPR21192.1"/>
    <property type="molecule type" value="Genomic_DNA"/>
</dbReference>
<feature type="binding site" evidence="9">
    <location>
        <position position="172"/>
    </location>
    <ligand>
        <name>1-deoxy-D-xylulose 5-phosphate</name>
        <dbReference type="ChEBI" id="CHEBI:57792"/>
    </ligand>
</feature>
<name>A0A0D6JHP3_9HYPH</name>
<dbReference type="PANTHER" id="PTHR30525">
    <property type="entry name" value="1-DEOXY-D-XYLULOSE 5-PHOSPHATE REDUCTOISOMERASE"/>
    <property type="match status" value="1"/>
</dbReference>
<dbReference type="PANTHER" id="PTHR30525:SF0">
    <property type="entry name" value="1-DEOXY-D-XYLULOSE 5-PHOSPHATE REDUCTOISOMERASE, CHLOROPLASTIC"/>
    <property type="match status" value="1"/>
</dbReference>
<feature type="binding site" evidence="9">
    <location>
        <position position="170"/>
    </location>
    <ligand>
        <name>Mn(2+)</name>
        <dbReference type="ChEBI" id="CHEBI:29035"/>
    </ligand>
</feature>
<keyword evidence="9" id="KW-0460">Magnesium</keyword>
<keyword evidence="3 9" id="KW-0479">Metal-binding</keyword>
<evidence type="ECO:0000256" key="2">
    <source>
        <dbReference type="ARBA" id="ARBA00006825"/>
    </source>
</evidence>
<dbReference type="EC" id="1.1.1.267" evidence="9"/>
<feature type="binding site" evidence="9">
    <location>
        <position position="219"/>
    </location>
    <ligand>
        <name>1-deoxy-D-xylulose 5-phosphate</name>
        <dbReference type="ChEBI" id="CHEBI:57792"/>
    </ligand>
</feature>
<evidence type="ECO:0000256" key="7">
    <source>
        <dbReference type="ARBA" id="ARBA00023229"/>
    </source>
</evidence>
<dbReference type="SUPFAM" id="SSF51735">
    <property type="entry name" value="NAD(P)-binding Rossmann-fold domains"/>
    <property type="match status" value="1"/>
</dbReference>
<feature type="binding site" evidence="9">
    <location>
        <position position="241"/>
    </location>
    <ligand>
        <name>1-deoxy-D-xylulose 5-phosphate</name>
        <dbReference type="ChEBI" id="CHEBI:57792"/>
    </ligand>
</feature>
<dbReference type="GO" id="GO:0070402">
    <property type="term" value="F:NADPH binding"/>
    <property type="evidence" value="ECO:0007669"/>
    <property type="project" value="InterPro"/>
</dbReference>
<dbReference type="InterPro" id="IPR013512">
    <property type="entry name" value="DXP_reductoisomerase_N"/>
</dbReference>
<dbReference type="PIRSF" id="PIRSF006205">
    <property type="entry name" value="Dxp_reductismrs"/>
    <property type="match status" value="1"/>
</dbReference>
<dbReference type="SUPFAM" id="SSF69055">
    <property type="entry name" value="1-deoxy-D-xylulose-5-phosphate reductoisomerase, C-terminal domain"/>
    <property type="match status" value="1"/>
</dbReference>
<dbReference type="SUPFAM" id="SSF55347">
    <property type="entry name" value="Glyceraldehyde-3-phosphate dehydrogenase-like, C-terminal domain"/>
    <property type="match status" value="1"/>
</dbReference>
<dbReference type="GO" id="GO:0030604">
    <property type="term" value="F:1-deoxy-D-xylulose-5-phosphate reductoisomerase activity"/>
    <property type="evidence" value="ECO:0007669"/>
    <property type="project" value="UniProtKB-UniRule"/>
</dbReference>
<evidence type="ECO:0000259" key="11">
    <source>
        <dbReference type="Pfam" id="PF02670"/>
    </source>
</evidence>
<dbReference type="HAMAP" id="MF_00183">
    <property type="entry name" value="DXP_reductoisom"/>
    <property type="match status" value="1"/>
</dbReference>
<dbReference type="FunFam" id="3.40.50.720:FF:000045">
    <property type="entry name" value="1-deoxy-D-xylulose 5-phosphate reductoisomerase"/>
    <property type="match status" value="1"/>
</dbReference>
<evidence type="ECO:0000256" key="5">
    <source>
        <dbReference type="ARBA" id="ARBA00023002"/>
    </source>
</evidence>
<feature type="region of interest" description="Disordered" evidence="10">
    <location>
        <begin position="1"/>
        <end position="22"/>
    </location>
</feature>
<keyword evidence="4 9" id="KW-0521">NADP</keyword>
<evidence type="ECO:0000256" key="10">
    <source>
        <dbReference type="SAM" id="MobiDB-lite"/>
    </source>
</evidence>
<evidence type="ECO:0000256" key="1">
    <source>
        <dbReference type="ARBA" id="ARBA00005094"/>
    </source>
</evidence>
<sequence length="411" mass="43855">MEPGRLSVVPDRTETARGTRSPRARRLSILGATGSIGQSTLDLVARQPKEFEIVALTAQNSVAELARLAVKHNAAYAVIGDATRFAELKSLLAGTSVKPAAGPEALVTAACEPADCVMAAIVGAAGLEPSFAALAQGSRLALANKECLVSAGSVFMAEVERQGAELVPVDSEHSACFQLIGTGEPSAIEKITLTASGGPFREWSRERLEKATREEALRHPNWSMGAKITIDSATLMNKALELIEAYHLFPVEPHQLSAVVHPQSIVHCLVAFADGSVLAQLSEPDMRTPIALALSWPARMQAPTKRLDLAEIGQLTFEPPDEDRFPAMRLAREVLARGETAPAVFNAANEIAVEAFLAGRIRFLDIARSVENCLEQADRAGVIAPAACLDDILSIDHEARRLAAIALERLS</sequence>
<evidence type="ECO:0000256" key="4">
    <source>
        <dbReference type="ARBA" id="ARBA00022857"/>
    </source>
</evidence>
<feature type="binding site" evidence="9">
    <location>
        <position position="146"/>
    </location>
    <ligand>
        <name>NADPH</name>
        <dbReference type="ChEBI" id="CHEBI:57783"/>
    </ligand>
</feature>
<dbReference type="InterPro" id="IPR036291">
    <property type="entry name" value="NAD(P)-bd_dom_sf"/>
</dbReference>
<keyword evidence="14" id="KW-0413">Isomerase</keyword>
<comment type="pathway">
    <text evidence="1 9">Isoprenoid biosynthesis; isopentenyl diphosphate biosynthesis via DXP pathway; isopentenyl diphosphate from 1-deoxy-D-xylulose 5-phosphate: step 1/6.</text>
</comment>
<dbReference type="InterPro" id="IPR036169">
    <property type="entry name" value="DXPR_C_sf"/>
</dbReference>
<feature type="binding site" evidence="9">
    <location>
        <position position="241"/>
    </location>
    <ligand>
        <name>Mn(2+)</name>
        <dbReference type="ChEBI" id="CHEBI:29035"/>
    </ligand>
</feature>
<comment type="function">
    <text evidence="9">Catalyzes the NADPH-dependent rearrangement and reduction of 1-deoxy-D-xylulose-5-phosphate (DXP) to 2-C-methyl-D-erythritol 4-phosphate (MEP).</text>
</comment>
<feature type="domain" description="1-deoxy-D-xylulose 5-phosphate reductoisomerase N-terminal" evidence="11">
    <location>
        <begin position="27"/>
        <end position="152"/>
    </location>
</feature>
<evidence type="ECO:0000259" key="12">
    <source>
        <dbReference type="Pfam" id="PF08436"/>
    </source>
</evidence>
<evidence type="ECO:0000256" key="8">
    <source>
        <dbReference type="ARBA" id="ARBA00048543"/>
    </source>
</evidence>
<feature type="binding site" evidence="9">
    <location>
        <position position="33"/>
    </location>
    <ligand>
        <name>NADPH</name>
        <dbReference type="ChEBI" id="CHEBI:57783"/>
    </ligand>
</feature>
<dbReference type="GO" id="GO:0051484">
    <property type="term" value="P:isopentenyl diphosphate biosynthetic process, methylerythritol 4-phosphate pathway involved in terpenoid biosynthetic process"/>
    <property type="evidence" value="ECO:0007669"/>
    <property type="project" value="UniProtKB-ARBA"/>
</dbReference>
<feature type="binding site" evidence="9">
    <location>
        <position position="225"/>
    </location>
    <ligand>
        <name>NADPH</name>
        <dbReference type="ChEBI" id="CHEBI:57783"/>
    </ligand>
</feature>
<feature type="binding site" evidence="9">
    <location>
        <position position="196"/>
    </location>
    <ligand>
        <name>1-deoxy-D-xylulose 5-phosphate</name>
        <dbReference type="ChEBI" id="CHEBI:57792"/>
    </ligand>
</feature>
<dbReference type="Pfam" id="PF08436">
    <property type="entry name" value="DXP_redisom_C"/>
    <property type="match status" value="1"/>
</dbReference>
<evidence type="ECO:0000256" key="9">
    <source>
        <dbReference type="HAMAP-Rule" id="MF_00183"/>
    </source>
</evidence>
<feature type="binding site" evidence="9">
    <location>
        <position position="34"/>
    </location>
    <ligand>
        <name>NADPH</name>
        <dbReference type="ChEBI" id="CHEBI:57783"/>
    </ligand>
</feature>
<dbReference type="GO" id="GO:0016853">
    <property type="term" value="F:isomerase activity"/>
    <property type="evidence" value="ECO:0007669"/>
    <property type="project" value="UniProtKB-KW"/>
</dbReference>
<dbReference type="UniPathway" id="UPA00056">
    <property type="reaction ID" value="UER00092"/>
</dbReference>
<comment type="cofactor">
    <cofactor evidence="9">
        <name>Mg(2+)</name>
        <dbReference type="ChEBI" id="CHEBI:18420"/>
    </cofactor>
    <cofactor evidence="9">
        <name>Mn(2+)</name>
        <dbReference type="ChEBI" id="CHEBI:29035"/>
    </cofactor>
</comment>
<evidence type="ECO:0000256" key="3">
    <source>
        <dbReference type="ARBA" id="ARBA00022723"/>
    </source>
</evidence>